<dbReference type="Proteomes" id="UP001056201">
    <property type="component" value="Chromosome 2"/>
</dbReference>
<evidence type="ECO:0000313" key="1">
    <source>
        <dbReference type="EMBL" id="URI09308.1"/>
    </source>
</evidence>
<reference evidence="1" key="1">
    <citation type="submission" date="2022-05" db="EMBL/GenBank/DDBJ databases">
        <title>An RpoN-dependent PEP-CTERM gene is involved in floc formation of an Aquincola tertiaricarbonis strain.</title>
        <authorList>
            <person name="Qiu D."/>
            <person name="Xia M."/>
        </authorList>
    </citation>
    <scope>NUCLEOTIDE SEQUENCE</scope>
    <source>
        <strain evidence="1">RN12</strain>
    </source>
</reference>
<dbReference type="RefSeq" id="WP_250197538.1">
    <property type="nucleotide sequence ID" value="NZ_CP097636.1"/>
</dbReference>
<dbReference type="EMBL" id="CP097636">
    <property type="protein sequence ID" value="URI09308.1"/>
    <property type="molecule type" value="Genomic_DNA"/>
</dbReference>
<accession>A0ABY4S7F1</accession>
<evidence type="ECO:0000313" key="2">
    <source>
        <dbReference type="Proteomes" id="UP001056201"/>
    </source>
</evidence>
<gene>
    <name evidence="1" type="ORF">MW290_27465</name>
</gene>
<sequence length="82" mass="9422">MQANAHPVFERLTAAQSPLARQQLLHELEKLVDSRHGEKALVQRVHQVVDRGVPYFSPTDTHYLNWARQVAELWQRAEALPA</sequence>
<keyword evidence="2" id="KW-1185">Reference proteome</keyword>
<protein>
    <submittedName>
        <fullName evidence="1">Uncharacterized protein</fullName>
    </submittedName>
</protein>
<name>A0ABY4S7F1_AQUTE</name>
<proteinExistence type="predicted"/>
<organism evidence="1 2">
    <name type="scientific">Aquincola tertiaricarbonis</name>
    <dbReference type="NCBI Taxonomy" id="391953"/>
    <lineage>
        <taxon>Bacteria</taxon>
        <taxon>Pseudomonadati</taxon>
        <taxon>Pseudomonadota</taxon>
        <taxon>Betaproteobacteria</taxon>
        <taxon>Burkholderiales</taxon>
        <taxon>Sphaerotilaceae</taxon>
        <taxon>Aquincola</taxon>
    </lineage>
</organism>